<comment type="similarity">
    <text evidence="1">Belongs to the peptidase S58 family.</text>
</comment>
<dbReference type="Pfam" id="PF03576">
    <property type="entry name" value="Peptidase_S58"/>
    <property type="match status" value="1"/>
</dbReference>
<sequence>MTDLNLRPGPLNLITDVAGLTVGQVTDEAVRSGATVLLTDGFWPAAVDVRGGGPGTRETEALAPENLVGRVHALALAGGSVFGLAVADGVVAALSARGQGLRLKPGSPAIPVVPGAVLHDLGNGGDKAWGLEPPYRRWGLEAVARAAEHFELGRVGAGRGAMAGHLPGGLGSVSLDLGDGLMVGALVAANPIGSAYMPDGRTLWAWPFELGEEFGGARPGAQPPVSDPLPQQSRLAELGRTQPGANTTLAVVACNADLSTAECKRVAMMAQDGIARAVRPAHTPFDGDTVFALASGRRPLGDGAARAVQLGRLGSAAADCLARAIARAVHLAQG</sequence>
<dbReference type="PANTHER" id="PTHR36512:SF3">
    <property type="entry name" value="BLR5678 PROTEIN"/>
    <property type="match status" value="1"/>
</dbReference>
<organism evidence="2 3">
    <name type="scientific">Roseateles depolymerans</name>
    <dbReference type="NCBI Taxonomy" id="76731"/>
    <lineage>
        <taxon>Bacteria</taxon>
        <taxon>Pseudomonadati</taxon>
        <taxon>Pseudomonadota</taxon>
        <taxon>Betaproteobacteria</taxon>
        <taxon>Burkholderiales</taxon>
        <taxon>Sphaerotilaceae</taxon>
        <taxon>Roseateles</taxon>
    </lineage>
</organism>
<accession>A0A2W5DUU4</accession>
<evidence type="ECO:0000313" key="2">
    <source>
        <dbReference type="EMBL" id="PZP34438.1"/>
    </source>
</evidence>
<dbReference type="InterPro" id="IPR016117">
    <property type="entry name" value="ArgJ-like_dom_sf"/>
</dbReference>
<proteinExistence type="inferred from homology"/>
<comment type="caution">
    <text evidence="2">The sequence shown here is derived from an EMBL/GenBank/DDBJ whole genome shotgun (WGS) entry which is preliminary data.</text>
</comment>
<dbReference type="PANTHER" id="PTHR36512">
    <property type="entry name" value="D-AMINOPEPTIDASE"/>
    <property type="match status" value="1"/>
</dbReference>
<dbReference type="Gene3D" id="3.60.70.12">
    <property type="entry name" value="L-amino peptidase D-ALA esterase/amidase"/>
    <property type="match status" value="1"/>
</dbReference>
<dbReference type="EMBL" id="QFOD01000004">
    <property type="protein sequence ID" value="PZP34438.1"/>
    <property type="molecule type" value="Genomic_DNA"/>
</dbReference>
<protein>
    <submittedName>
        <fullName evidence="2">Peptidase T4</fullName>
    </submittedName>
</protein>
<dbReference type="SUPFAM" id="SSF56266">
    <property type="entry name" value="DmpA/ArgJ-like"/>
    <property type="match status" value="1"/>
</dbReference>
<dbReference type="Proteomes" id="UP000249633">
    <property type="component" value="Unassembled WGS sequence"/>
</dbReference>
<evidence type="ECO:0000313" key="3">
    <source>
        <dbReference type="Proteomes" id="UP000249633"/>
    </source>
</evidence>
<reference evidence="2 3" key="1">
    <citation type="submission" date="2017-08" db="EMBL/GenBank/DDBJ databases">
        <title>Infants hospitalized years apart are colonized by the same room-sourced microbial strains.</title>
        <authorList>
            <person name="Brooks B."/>
            <person name="Olm M.R."/>
            <person name="Firek B.A."/>
            <person name="Baker R."/>
            <person name="Thomas B.C."/>
            <person name="Morowitz M.J."/>
            <person name="Banfield J.F."/>
        </authorList>
    </citation>
    <scope>NUCLEOTIDE SEQUENCE [LARGE SCALE GENOMIC DNA]</scope>
    <source>
        <strain evidence="2">S2_012_000_R2_81</strain>
    </source>
</reference>
<dbReference type="InterPro" id="IPR005321">
    <property type="entry name" value="Peptidase_S58_DmpA"/>
</dbReference>
<name>A0A2W5DUU4_9BURK</name>
<gene>
    <name evidence="2" type="ORF">DI603_05645</name>
</gene>
<evidence type="ECO:0000256" key="1">
    <source>
        <dbReference type="ARBA" id="ARBA00007068"/>
    </source>
</evidence>
<dbReference type="GO" id="GO:0004177">
    <property type="term" value="F:aminopeptidase activity"/>
    <property type="evidence" value="ECO:0007669"/>
    <property type="project" value="TreeGrafter"/>
</dbReference>
<dbReference type="AlphaFoldDB" id="A0A2W5DUU4"/>
<dbReference type="CDD" id="cd02252">
    <property type="entry name" value="nylC_like"/>
    <property type="match status" value="1"/>
</dbReference>